<evidence type="ECO:0000313" key="2">
    <source>
        <dbReference type="EMBL" id="REJ30015.1"/>
    </source>
</evidence>
<keyword evidence="1" id="KW-0812">Transmembrane</keyword>
<dbReference type="AlphaFoldDB" id="A0A3E0K6P6"/>
<dbReference type="EMBL" id="QEWE01000012">
    <property type="protein sequence ID" value="REJ30015.1"/>
    <property type="molecule type" value="Genomic_DNA"/>
</dbReference>
<feature type="transmembrane region" description="Helical" evidence="1">
    <location>
        <begin position="143"/>
        <end position="164"/>
    </location>
</feature>
<name>A0A3E0K6P6_9BACI</name>
<evidence type="ECO:0000256" key="1">
    <source>
        <dbReference type="SAM" id="Phobius"/>
    </source>
</evidence>
<accession>A0A3E0K6P6</accession>
<sequence length="203" mass="21867">MKHRKQWNKSEGDLAFYRDFHGTAVELTVYSIGELSFPKKTCNGMLEVCPTGEIILSFGGSSAMSKESRRVAGLLLIILPTVLYGGVSLLRLLTDPGSGYAENPLRQDLFRAGHAHAGVLLVLSLITLRYVDETSLSDGWKQFVRSSIPTSAIFLPAAFFFSVLSPDAAKPNAFIYLAYVGAVLLGAGLVTLGIGLLKGKKDA</sequence>
<keyword evidence="1" id="KW-1133">Transmembrane helix</keyword>
<feature type="transmembrane region" description="Helical" evidence="1">
    <location>
        <begin position="71"/>
        <end position="93"/>
    </location>
</feature>
<protein>
    <submittedName>
        <fullName evidence="2">Uncharacterized protein</fullName>
    </submittedName>
</protein>
<feature type="transmembrane region" description="Helical" evidence="1">
    <location>
        <begin position="176"/>
        <end position="197"/>
    </location>
</feature>
<keyword evidence="1" id="KW-0472">Membrane</keyword>
<proteinExistence type="predicted"/>
<gene>
    <name evidence="2" type="ORF">C6P37_04280</name>
</gene>
<dbReference type="Proteomes" id="UP000257014">
    <property type="component" value="Unassembled WGS sequence"/>
</dbReference>
<feature type="transmembrane region" description="Helical" evidence="1">
    <location>
        <begin position="113"/>
        <end position="131"/>
    </location>
</feature>
<evidence type="ECO:0000313" key="3">
    <source>
        <dbReference type="Proteomes" id="UP000257014"/>
    </source>
</evidence>
<comment type="caution">
    <text evidence="2">The sequence shown here is derived from an EMBL/GenBank/DDBJ whole genome shotgun (WGS) entry which is preliminary data.</text>
</comment>
<organism evidence="2 3">
    <name type="scientific">Caldibacillus debilis</name>
    <dbReference type="NCBI Taxonomy" id="301148"/>
    <lineage>
        <taxon>Bacteria</taxon>
        <taxon>Bacillati</taxon>
        <taxon>Bacillota</taxon>
        <taxon>Bacilli</taxon>
        <taxon>Bacillales</taxon>
        <taxon>Bacillaceae</taxon>
        <taxon>Caldibacillus</taxon>
    </lineage>
</organism>
<reference evidence="2 3" key="1">
    <citation type="submission" date="2018-03" db="EMBL/GenBank/DDBJ databases">
        <authorList>
            <person name="Keele B.F."/>
        </authorList>
    </citation>
    <scope>NUCLEOTIDE SEQUENCE [LARGE SCALE GENOMIC DNA]</scope>
    <source>
        <strain evidence="2">ZCTH4_d</strain>
    </source>
</reference>